<proteinExistence type="inferred from homology"/>
<comment type="function">
    <text evidence="7">Thiolesterase that catalyzes the hydrolysis of S-D-lactoyl-glutathione to form glutathione and D-lactic acid.</text>
</comment>
<comment type="catalytic activity">
    <reaction evidence="1 7">
        <text>an S-(2-hydroxyacyl)glutathione + H2O = a 2-hydroxy carboxylate + glutathione + H(+)</text>
        <dbReference type="Rhea" id="RHEA:21864"/>
        <dbReference type="ChEBI" id="CHEBI:15377"/>
        <dbReference type="ChEBI" id="CHEBI:15378"/>
        <dbReference type="ChEBI" id="CHEBI:57925"/>
        <dbReference type="ChEBI" id="CHEBI:58896"/>
        <dbReference type="ChEBI" id="CHEBI:71261"/>
        <dbReference type="EC" id="3.1.2.6"/>
    </reaction>
</comment>
<gene>
    <name evidence="7 9" type="primary">gloB</name>
    <name evidence="9" type="ORF">GWA01_20840</name>
</gene>
<sequence length="238" mass="25783">MSVDILPIPVLSDNYAWLVTVPDGTRALIDPGESAPVEAVLGAGRLDLILLTHHHGDHTGGVEKLRQRYGAKVFGPAQKRDWLPALDRGLEDNDVFQIGSTDVQALLTPGHAVGHISYVIPEVPALFSGDALFSAGCGRLLEGTAAELFNSLRRYADLPDETLVCAGHEYTRSNIAFAVSVDPENEALRARAAEVERLLEAGRPTLPVTLGVERATNPFLRAKDVETFARLRKAKDVF</sequence>
<feature type="domain" description="Metallo-beta-lactamase" evidence="8">
    <location>
        <begin position="13"/>
        <end position="168"/>
    </location>
</feature>
<evidence type="ECO:0000256" key="2">
    <source>
        <dbReference type="ARBA" id="ARBA00004963"/>
    </source>
</evidence>
<evidence type="ECO:0000256" key="4">
    <source>
        <dbReference type="ARBA" id="ARBA00022723"/>
    </source>
</evidence>
<comment type="similarity">
    <text evidence="3 7">Belongs to the metallo-beta-lactamase superfamily. Glyoxalase II family.</text>
</comment>
<dbReference type="EC" id="3.1.2.6" evidence="7"/>
<feature type="binding site" evidence="7">
    <location>
        <position position="130"/>
    </location>
    <ligand>
        <name>Zn(2+)</name>
        <dbReference type="ChEBI" id="CHEBI:29105"/>
        <label>1</label>
    </ligand>
</feature>
<comment type="pathway">
    <text evidence="2 7">Secondary metabolite metabolism; methylglyoxal degradation; (R)-lactate from methylglyoxal: step 2/2.</text>
</comment>
<dbReference type="PANTHER" id="PTHR43705:SF1">
    <property type="entry name" value="HYDROXYACYLGLUTATHIONE HYDROLASE GLOB"/>
    <property type="match status" value="1"/>
</dbReference>
<dbReference type="InterPro" id="IPR001279">
    <property type="entry name" value="Metallo-B-lactamas"/>
</dbReference>
<feature type="binding site" evidence="7">
    <location>
        <position position="130"/>
    </location>
    <ligand>
        <name>Zn(2+)</name>
        <dbReference type="ChEBI" id="CHEBI:29105"/>
        <label>2</label>
    </ligand>
</feature>
<dbReference type="PANTHER" id="PTHR43705">
    <property type="entry name" value="HYDROXYACYLGLUTATHIONE HYDROLASE"/>
    <property type="match status" value="1"/>
</dbReference>
<keyword evidence="10" id="KW-1185">Reference proteome</keyword>
<dbReference type="GO" id="GO:0004416">
    <property type="term" value="F:hydroxyacylglutathione hydrolase activity"/>
    <property type="evidence" value="ECO:0007669"/>
    <property type="project" value="UniProtKB-UniRule"/>
</dbReference>
<feature type="binding site" evidence="7">
    <location>
        <position position="53"/>
    </location>
    <ligand>
        <name>Zn(2+)</name>
        <dbReference type="ChEBI" id="CHEBI:29105"/>
        <label>1</label>
    </ligand>
</feature>
<comment type="caution">
    <text evidence="9">The sequence shown here is derived from an EMBL/GenBank/DDBJ whole genome shotgun (WGS) entry which is preliminary data.</text>
</comment>
<evidence type="ECO:0000256" key="7">
    <source>
        <dbReference type="HAMAP-Rule" id="MF_01374"/>
    </source>
</evidence>
<dbReference type="PIRSF" id="PIRSF005457">
    <property type="entry name" value="Glx"/>
    <property type="match status" value="1"/>
</dbReference>
<protein>
    <recommendedName>
        <fullName evidence="7">Hydroxyacylglutathione hydrolase</fullName>
        <ecNumber evidence="7">3.1.2.6</ecNumber>
    </recommendedName>
    <alternativeName>
        <fullName evidence="7">Glyoxalase II</fullName>
        <shortName evidence="7">Glx II</shortName>
    </alternativeName>
</protein>
<feature type="binding site" evidence="7">
    <location>
        <position position="58"/>
    </location>
    <ligand>
        <name>Zn(2+)</name>
        <dbReference type="ChEBI" id="CHEBI:29105"/>
        <label>2</label>
    </ligand>
</feature>
<dbReference type="Proteomes" id="UP000321230">
    <property type="component" value="Unassembled WGS sequence"/>
</dbReference>
<evidence type="ECO:0000313" key="10">
    <source>
        <dbReference type="Proteomes" id="UP000321230"/>
    </source>
</evidence>
<feature type="binding site" evidence="7">
    <location>
        <position position="111"/>
    </location>
    <ligand>
        <name>Zn(2+)</name>
        <dbReference type="ChEBI" id="CHEBI:29105"/>
        <label>1</label>
    </ligand>
</feature>
<dbReference type="Pfam" id="PF00753">
    <property type="entry name" value="Lactamase_B"/>
    <property type="match status" value="1"/>
</dbReference>
<dbReference type="InterPro" id="IPR036866">
    <property type="entry name" value="RibonucZ/Hydroxyglut_hydro"/>
</dbReference>
<dbReference type="OrthoDB" id="9802248at2"/>
<feature type="binding site" evidence="7">
    <location>
        <position position="57"/>
    </location>
    <ligand>
        <name>Zn(2+)</name>
        <dbReference type="ChEBI" id="CHEBI:29105"/>
        <label>2</label>
    </ligand>
</feature>
<comment type="cofactor">
    <cofactor evidence="7">
        <name>Zn(2+)</name>
        <dbReference type="ChEBI" id="CHEBI:29105"/>
    </cofactor>
    <text evidence="7">Binds 2 Zn(2+) ions per subunit.</text>
</comment>
<keyword evidence="6 7" id="KW-0862">Zinc</keyword>
<dbReference type="HAMAP" id="MF_01374">
    <property type="entry name" value="Glyoxalase_2"/>
    <property type="match status" value="1"/>
</dbReference>
<dbReference type="InterPro" id="IPR032282">
    <property type="entry name" value="HAGH_C"/>
</dbReference>
<organism evidence="9 10">
    <name type="scientific">Gluconobacter wancherniae NBRC 103581</name>
    <dbReference type="NCBI Taxonomy" id="656744"/>
    <lineage>
        <taxon>Bacteria</taxon>
        <taxon>Pseudomonadati</taxon>
        <taxon>Pseudomonadota</taxon>
        <taxon>Alphaproteobacteria</taxon>
        <taxon>Acetobacterales</taxon>
        <taxon>Acetobacteraceae</taxon>
        <taxon>Gluconobacter</taxon>
    </lineage>
</organism>
<dbReference type="Pfam" id="PF16123">
    <property type="entry name" value="HAGH_C"/>
    <property type="match status" value="1"/>
</dbReference>
<dbReference type="InterPro" id="IPR035680">
    <property type="entry name" value="Clx_II_MBL"/>
</dbReference>
<dbReference type="CDD" id="cd07723">
    <property type="entry name" value="hydroxyacylglutathione_hydrolase_MBL-fold"/>
    <property type="match status" value="1"/>
</dbReference>
<dbReference type="InterPro" id="IPR001018">
    <property type="entry name" value="Beta-lactamase_class-B_CS"/>
</dbReference>
<dbReference type="UniPathway" id="UPA00619">
    <property type="reaction ID" value="UER00676"/>
</dbReference>
<dbReference type="NCBIfam" id="TIGR03413">
    <property type="entry name" value="GSH_gloB"/>
    <property type="match status" value="1"/>
</dbReference>
<keyword evidence="5 7" id="KW-0378">Hydrolase</keyword>
<dbReference type="SMART" id="SM00849">
    <property type="entry name" value="Lactamase_B"/>
    <property type="match status" value="1"/>
</dbReference>
<evidence type="ECO:0000259" key="8">
    <source>
        <dbReference type="SMART" id="SM00849"/>
    </source>
</evidence>
<reference evidence="9 10" key="1">
    <citation type="submission" date="2019-07" db="EMBL/GenBank/DDBJ databases">
        <title>Whole genome shotgun sequence of Gluconobacter wancherniae NBRC 103581.</title>
        <authorList>
            <person name="Hosoyama A."/>
            <person name="Uohara A."/>
            <person name="Ohji S."/>
            <person name="Ichikawa N."/>
        </authorList>
    </citation>
    <scope>NUCLEOTIDE SEQUENCE [LARGE SCALE GENOMIC DNA]</scope>
    <source>
        <strain evidence="9 10">NBRC 103581</strain>
    </source>
</reference>
<dbReference type="InterPro" id="IPR017782">
    <property type="entry name" value="Hydroxyacylglutathione_Hdrlase"/>
</dbReference>
<keyword evidence="4 7" id="KW-0479">Metal-binding</keyword>
<evidence type="ECO:0000256" key="5">
    <source>
        <dbReference type="ARBA" id="ARBA00022801"/>
    </source>
</evidence>
<comment type="subunit">
    <text evidence="7">Monomer.</text>
</comment>
<dbReference type="GO" id="GO:0017001">
    <property type="term" value="P:antibiotic catabolic process"/>
    <property type="evidence" value="ECO:0007669"/>
    <property type="project" value="InterPro"/>
</dbReference>
<accession>A0A511B1M4</accession>
<evidence type="ECO:0000256" key="6">
    <source>
        <dbReference type="ARBA" id="ARBA00022833"/>
    </source>
</evidence>
<dbReference type="PROSITE" id="PS00743">
    <property type="entry name" value="BETA_LACTAMASE_B_1"/>
    <property type="match status" value="1"/>
</dbReference>
<dbReference type="GO" id="GO:0019243">
    <property type="term" value="P:methylglyoxal catabolic process to D-lactate via S-lactoyl-glutathione"/>
    <property type="evidence" value="ECO:0007669"/>
    <property type="project" value="UniProtKB-UniRule"/>
</dbReference>
<evidence type="ECO:0000256" key="1">
    <source>
        <dbReference type="ARBA" id="ARBA00001623"/>
    </source>
</evidence>
<dbReference type="EMBL" id="BJUZ01000002">
    <property type="protein sequence ID" value="GEK94314.1"/>
    <property type="molecule type" value="Genomic_DNA"/>
</dbReference>
<dbReference type="GO" id="GO:0008800">
    <property type="term" value="F:beta-lactamase activity"/>
    <property type="evidence" value="ECO:0007669"/>
    <property type="project" value="InterPro"/>
</dbReference>
<dbReference type="AlphaFoldDB" id="A0A511B1M4"/>
<name>A0A511B1M4_9PROT</name>
<dbReference type="RefSeq" id="WP_146797401.1">
    <property type="nucleotide sequence ID" value="NZ_BARC01000006.1"/>
</dbReference>
<feature type="binding site" evidence="7">
    <location>
        <position position="55"/>
    </location>
    <ligand>
        <name>Zn(2+)</name>
        <dbReference type="ChEBI" id="CHEBI:29105"/>
        <label>1</label>
    </ligand>
</feature>
<feature type="binding site" evidence="7">
    <location>
        <position position="168"/>
    </location>
    <ligand>
        <name>Zn(2+)</name>
        <dbReference type="ChEBI" id="CHEBI:29105"/>
        <label>2</label>
    </ligand>
</feature>
<dbReference type="Gene3D" id="3.60.15.10">
    <property type="entry name" value="Ribonuclease Z/Hydroxyacylglutathione hydrolase-like"/>
    <property type="match status" value="1"/>
</dbReference>
<dbReference type="InterPro" id="IPR050110">
    <property type="entry name" value="Glyoxalase_II_hydrolase"/>
</dbReference>
<dbReference type="GO" id="GO:0008270">
    <property type="term" value="F:zinc ion binding"/>
    <property type="evidence" value="ECO:0007669"/>
    <property type="project" value="InterPro"/>
</dbReference>
<evidence type="ECO:0000313" key="9">
    <source>
        <dbReference type="EMBL" id="GEK94314.1"/>
    </source>
</evidence>
<evidence type="ECO:0000256" key="3">
    <source>
        <dbReference type="ARBA" id="ARBA00006759"/>
    </source>
</evidence>
<dbReference type="SUPFAM" id="SSF56281">
    <property type="entry name" value="Metallo-hydrolase/oxidoreductase"/>
    <property type="match status" value="1"/>
</dbReference>